<evidence type="ECO:0000256" key="5">
    <source>
        <dbReference type="SAM" id="Phobius"/>
    </source>
</evidence>
<feature type="transmembrane region" description="Helical" evidence="5">
    <location>
        <begin position="442"/>
        <end position="460"/>
    </location>
</feature>
<feature type="transmembrane region" description="Helical" evidence="5">
    <location>
        <begin position="151"/>
        <end position="174"/>
    </location>
</feature>
<dbReference type="AlphaFoldDB" id="A0A194X081"/>
<feature type="transmembrane region" description="Helical" evidence="5">
    <location>
        <begin position="67"/>
        <end position="89"/>
    </location>
</feature>
<feature type="transmembrane region" description="Helical" evidence="5">
    <location>
        <begin position="472"/>
        <end position="494"/>
    </location>
</feature>
<evidence type="ECO:0000256" key="2">
    <source>
        <dbReference type="ARBA" id="ARBA00022692"/>
    </source>
</evidence>
<dbReference type="PANTHER" id="PTHR23502">
    <property type="entry name" value="MAJOR FACILITATOR SUPERFAMILY"/>
    <property type="match status" value="1"/>
</dbReference>
<keyword evidence="3 5" id="KW-1133">Transmembrane helix</keyword>
<dbReference type="Gene3D" id="1.20.1250.20">
    <property type="entry name" value="MFS general substrate transporter like domains"/>
    <property type="match status" value="1"/>
</dbReference>
<feature type="transmembrane region" description="Helical" evidence="5">
    <location>
        <begin position="95"/>
        <end position="114"/>
    </location>
</feature>
<evidence type="ECO:0000256" key="1">
    <source>
        <dbReference type="ARBA" id="ARBA00004141"/>
    </source>
</evidence>
<evidence type="ECO:0000256" key="3">
    <source>
        <dbReference type="ARBA" id="ARBA00022989"/>
    </source>
</evidence>
<reference evidence="6 7" key="1">
    <citation type="submission" date="2015-10" db="EMBL/GenBank/DDBJ databases">
        <title>Full genome of DAOMC 229536 Phialocephala scopiformis, a fungal endophyte of spruce producing the potent anti-insectan compound rugulosin.</title>
        <authorList>
            <consortium name="DOE Joint Genome Institute"/>
            <person name="Walker A.K."/>
            <person name="Frasz S.L."/>
            <person name="Seifert K.A."/>
            <person name="Miller J.D."/>
            <person name="Mondo S.J."/>
            <person name="Labutti K."/>
            <person name="Lipzen A."/>
            <person name="Dockter R."/>
            <person name="Kennedy M."/>
            <person name="Grigoriev I.V."/>
            <person name="Spatafora J.W."/>
        </authorList>
    </citation>
    <scope>NUCLEOTIDE SEQUENCE [LARGE SCALE GENOMIC DNA]</scope>
    <source>
        <strain evidence="6 7">CBS 120377</strain>
    </source>
</reference>
<dbReference type="Pfam" id="PF07690">
    <property type="entry name" value="MFS_1"/>
    <property type="match status" value="1"/>
</dbReference>
<dbReference type="Proteomes" id="UP000070700">
    <property type="component" value="Unassembled WGS sequence"/>
</dbReference>
<dbReference type="EMBL" id="KQ947422">
    <property type="protein sequence ID" value="KUJ13364.1"/>
    <property type="molecule type" value="Genomic_DNA"/>
</dbReference>
<dbReference type="KEGG" id="psco:LY89DRAFT_699225"/>
<feature type="transmembrane region" description="Helical" evidence="5">
    <location>
        <begin position="348"/>
        <end position="369"/>
    </location>
</feature>
<dbReference type="InterPro" id="IPR011701">
    <property type="entry name" value="MFS"/>
</dbReference>
<keyword evidence="4 5" id="KW-0472">Membrane</keyword>
<name>A0A194X081_MOLSC</name>
<comment type="subcellular location">
    <subcellularLocation>
        <location evidence="1">Membrane</location>
        <topology evidence="1">Multi-pass membrane protein</topology>
    </subcellularLocation>
</comment>
<dbReference type="GO" id="GO:0005886">
    <property type="term" value="C:plasma membrane"/>
    <property type="evidence" value="ECO:0007669"/>
    <property type="project" value="TreeGrafter"/>
</dbReference>
<dbReference type="SUPFAM" id="SSF103473">
    <property type="entry name" value="MFS general substrate transporter"/>
    <property type="match status" value="1"/>
</dbReference>
<evidence type="ECO:0000313" key="7">
    <source>
        <dbReference type="Proteomes" id="UP000070700"/>
    </source>
</evidence>
<feature type="transmembrane region" description="Helical" evidence="5">
    <location>
        <begin position="181"/>
        <end position="201"/>
    </location>
</feature>
<evidence type="ECO:0000256" key="4">
    <source>
        <dbReference type="ARBA" id="ARBA00023136"/>
    </source>
</evidence>
<feature type="transmembrane region" description="Helical" evidence="5">
    <location>
        <begin position="121"/>
        <end position="139"/>
    </location>
</feature>
<keyword evidence="7" id="KW-1185">Reference proteome</keyword>
<feature type="transmembrane region" description="Helical" evidence="5">
    <location>
        <begin position="390"/>
        <end position="412"/>
    </location>
</feature>
<dbReference type="GeneID" id="28826765"/>
<feature type="transmembrane region" description="Helical" evidence="5">
    <location>
        <begin position="310"/>
        <end position="336"/>
    </location>
</feature>
<dbReference type="OrthoDB" id="2585655at2759"/>
<dbReference type="InterPro" id="IPR036259">
    <property type="entry name" value="MFS_trans_sf"/>
</dbReference>
<proteinExistence type="predicted"/>
<organism evidence="6 7">
    <name type="scientific">Mollisia scopiformis</name>
    <name type="common">Conifer needle endophyte fungus</name>
    <name type="synonym">Phialocephala scopiformis</name>
    <dbReference type="NCBI Taxonomy" id="149040"/>
    <lineage>
        <taxon>Eukaryota</taxon>
        <taxon>Fungi</taxon>
        <taxon>Dikarya</taxon>
        <taxon>Ascomycota</taxon>
        <taxon>Pezizomycotina</taxon>
        <taxon>Leotiomycetes</taxon>
        <taxon>Helotiales</taxon>
        <taxon>Mollisiaceae</taxon>
        <taxon>Mollisia</taxon>
    </lineage>
</organism>
<keyword evidence="2 5" id="KW-0812">Transmembrane</keyword>
<dbReference type="PANTHER" id="PTHR23502:SF29">
    <property type="entry name" value="TRANSPORTER, PUTATIVE (AFU_ORTHOLOGUE AFUA_6G06680)-RELATED"/>
    <property type="match status" value="1"/>
</dbReference>
<dbReference type="InParanoid" id="A0A194X081"/>
<gene>
    <name evidence="6" type="ORF">LY89DRAFT_699225</name>
</gene>
<dbReference type="RefSeq" id="XP_018067719.1">
    <property type="nucleotide sequence ID" value="XM_018217039.1"/>
</dbReference>
<protein>
    <submittedName>
        <fullName evidence="6">MFS general substrate transporter</fullName>
    </submittedName>
</protein>
<sequence>MTFGILEIKGGGHVPGTALLEDVQSAQQFNAAHLKHGTGQHEKTVLVPQPSNDPNDPLNWPLWQRDIIFLLLCYCTILCAGTQSFGISFTQVSQLTGYQLCAVGALGVFMSTWTRVYGKRPVFVFSMLFCLAGTIWGGVATSYNFLLGARVLQGCGVCVWESVMYSIVGDLYFVHERGARMAFFGTCASGFGNFGSLIAGVVAKNLGWRWCFYVLNIFLGIGTIAIIFFGWETVYRRDAALFDTDVAADTGFVFDDTKPSVVEEEAVNDSLTLKRNSFPRRLALYSGRYTNQSFFSLTVRPFVICVNPAVIWSTLTIAVITTWQVLMSLVISQVFSAPPFNLDSAQTGYLYGGPIIGAVLGAIFCGSISDRIAEYMAKKNNGIYEPEFRLVLFAGMAVLSALGFFLFGNLIAKGASPVSIAFYSVAVGTYMVDGYRGISIEVFIIGMIAKNFMCFGFTFFMNNWAASWGPARLFNCLGGIQVGICVTAIPMYILGKRCRSYFRDHSIYSTET</sequence>
<evidence type="ECO:0000313" key="6">
    <source>
        <dbReference type="EMBL" id="KUJ13364.1"/>
    </source>
</evidence>
<feature type="transmembrane region" description="Helical" evidence="5">
    <location>
        <begin position="207"/>
        <end position="231"/>
    </location>
</feature>
<accession>A0A194X081</accession>
<dbReference type="GO" id="GO:0022857">
    <property type="term" value="F:transmembrane transporter activity"/>
    <property type="evidence" value="ECO:0007669"/>
    <property type="project" value="InterPro"/>
</dbReference>